<dbReference type="Gene3D" id="3.80.10.10">
    <property type="entry name" value="Ribonuclease Inhibitor"/>
    <property type="match status" value="1"/>
</dbReference>
<dbReference type="GO" id="GO:0030239">
    <property type="term" value="P:myofibril assembly"/>
    <property type="evidence" value="ECO:0007669"/>
    <property type="project" value="TreeGrafter"/>
</dbReference>
<dbReference type="PANTHER" id="PTHR10901">
    <property type="entry name" value="TROPOMODULIN"/>
    <property type="match status" value="1"/>
</dbReference>
<protein>
    <submittedName>
        <fullName evidence="4">EOG090X093U</fullName>
    </submittedName>
</protein>
<keyword evidence="3" id="KW-0206">Cytoskeleton</keyword>
<gene>
    <name evidence="4" type="primary">EOG090X093U</name>
</gene>
<comment type="subcellular location">
    <subcellularLocation>
        <location evidence="1">Cytoplasm</location>
        <location evidence="1">Cytoskeleton</location>
    </subcellularLocation>
</comment>
<name>A0A4Y7LNR7_9CRUS</name>
<reference evidence="4" key="1">
    <citation type="submission" date="2018-08" db="EMBL/GenBank/DDBJ databases">
        <authorList>
            <person name="Cornetti L."/>
        </authorList>
    </citation>
    <scope>NUCLEOTIDE SEQUENCE</scope>
    <source>
        <strain evidence="4">FI-BAL1-1</strain>
    </source>
</reference>
<dbReference type="CDD" id="cd08060">
    <property type="entry name" value="MPN_UPF0172"/>
    <property type="match status" value="1"/>
</dbReference>
<dbReference type="InterPro" id="IPR005366">
    <property type="entry name" value="EMC8/9"/>
</dbReference>
<dbReference type="GO" id="GO:0051694">
    <property type="term" value="P:pointed-end actin filament capping"/>
    <property type="evidence" value="ECO:0007669"/>
    <property type="project" value="InterPro"/>
</dbReference>
<dbReference type="Pfam" id="PF03665">
    <property type="entry name" value="UPF0172"/>
    <property type="match status" value="1"/>
</dbReference>
<dbReference type="FunFam" id="3.80.10.10:FF:000099">
    <property type="entry name" value="Tropomodulin, isoform C"/>
    <property type="match status" value="1"/>
</dbReference>
<evidence type="ECO:0000256" key="1">
    <source>
        <dbReference type="ARBA" id="ARBA00004245"/>
    </source>
</evidence>
<dbReference type="SMART" id="SM00368">
    <property type="entry name" value="LRR_RI"/>
    <property type="match status" value="2"/>
</dbReference>
<dbReference type="GO" id="GO:0007015">
    <property type="term" value="P:actin filament organization"/>
    <property type="evidence" value="ECO:0007669"/>
    <property type="project" value="TreeGrafter"/>
</dbReference>
<dbReference type="GO" id="GO:0005523">
    <property type="term" value="F:tropomyosin binding"/>
    <property type="evidence" value="ECO:0007669"/>
    <property type="project" value="InterPro"/>
</dbReference>
<sequence length="509" mass="57524">MTSRKLYGKDLNEFDELDVDDLLTQLSAEELEILSKEVDPDDRFMPPDQRCNYHCDRDATGPVDRKQLIEHINKIAIETPDKPDPVPFVAGVVRGKKWIAPEVPVVSTREDEGVSFNLDAEYEQALGTASEEELVDLAAILGFHSMMNQDQYHASLLNKQAVGLGWDGVTQGSKVKPLAKEAPNATDVEQSILKVFDDDRQTVDLCLNNITLTDDQFNRLFKALEANTRLEVLSLSNTGLTDRTADILAEALEKNSTLRILNIETNQVSSNCIVRLIKSMLVQKNVEEFRASNQLTAHVLGNKAEMDITQYIEQNPTLMRVGLFFEFNDARSRVATQLQKNIDRNRLRRIGRAPRNLTAGYILKKDIPKRERAEEIDSYCRTAGLVIAGYYHASQDVSEMSPDVVSQKICEKIAEYFPNACLVLVNNRQLAKQMTQSALNVIQFSDGKWKVKDKENLKLLPNNEAAFNSVSSLIFDKVYKDVIDFDDHLDDISQDWLNVALKEFIDVHS</sequence>
<keyword evidence="2" id="KW-0963">Cytoplasm</keyword>
<dbReference type="Pfam" id="PF03250">
    <property type="entry name" value="Tropomodulin"/>
    <property type="match status" value="1"/>
</dbReference>
<dbReference type="InterPro" id="IPR004934">
    <property type="entry name" value="TMOD"/>
</dbReference>
<dbReference type="GO" id="GO:0072546">
    <property type="term" value="C:EMC complex"/>
    <property type="evidence" value="ECO:0007669"/>
    <property type="project" value="InterPro"/>
</dbReference>
<evidence type="ECO:0000313" key="4">
    <source>
        <dbReference type="EMBL" id="SVE69906.1"/>
    </source>
</evidence>
<dbReference type="InterPro" id="IPR032675">
    <property type="entry name" value="LRR_dom_sf"/>
</dbReference>
<dbReference type="EMBL" id="LR000287">
    <property type="protein sequence ID" value="SVE69906.1"/>
    <property type="molecule type" value="mRNA"/>
</dbReference>
<proteinExistence type="evidence at transcript level"/>
<dbReference type="GO" id="GO:0005856">
    <property type="term" value="C:cytoskeleton"/>
    <property type="evidence" value="ECO:0007669"/>
    <property type="project" value="UniProtKB-SubCell"/>
</dbReference>
<dbReference type="AlphaFoldDB" id="A0A4Y7LNR7"/>
<organism evidence="4">
    <name type="scientific">Eubosmina coregoni</name>
    <dbReference type="NCBI Taxonomy" id="186181"/>
    <lineage>
        <taxon>Eukaryota</taxon>
        <taxon>Metazoa</taxon>
        <taxon>Ecdysozoa</taxon>
        <taxon>Arthropoda</taxon>
        <taxon>Crustacea</taxon>
        <taxon>Branchiopoda</taxon>
        <taxon>Diplostraca</taxon>
        <taxon>Cladocera</taxon>
        <taxon>Anomopoda</taxon>
        <taxon>Bosminidae</taxon>
        <taxon>Eubosmina</taxon>
    </lineage>
</organism>
<evidence type="ECO:0000256" key="2">
    <source>
        <dbReference type="ARBA" id="ARBA00022490"/>
    </source>
</evidence>
<evidence type="ECO:0000256" key="3">
    <source>
        <dbReference type="ARBA" id="ARBA00023212"/>
    </source>
</evidence>
<dbReference type="PANTHER" id="PTHR10901:SF6">
    <property type="entry name" value="TROPOMODULIN, ISOFORM N"/>
    <property type="match status" value="1"/>
</dbReference>
<dbReference type="SUPFAM" id="SSF52047">
    <property type="entry name" value="RNI-like"/>
    <property type="match status" value="1"/>
</dbReference>
<dbReference type="GO" id="GO:0030016">
    <property type="term" value="C:myofibril"/>
    <property type="evidence" value="ECO:0007669"/>
    <property type="project" value="TreeGrafter"/>
</dbReference>
<accession>A0A4Y7LNR7</accession>